<feature type="compositionally biased region" description="Basic and acidic residues" evidence="1">
    <location>
        <begin position="34"/>
        <end position="53"/>
    </location>
</feature>
<name>A0AAP6ML02_9GAMM</name>
<dbReference type="RefSeq" id="WP_346050659.1">
    <property type="nucleotide sequence ID" value="NZ_JAYGII010000005.1"/>
</dbReference>
<feature type="region of interest" description="Disordered" evidence="1">
    <location>
        <begin position="33"/>
        <end position="53"/>
    </location>
</feature>
<dbReference type="Proteomes" id="UP001302316">
    <property type="component" value="Unassembled WGS sequence"/>
</dbReference>
<evidence type="ECO:0000256" key="1">
    <source>
        <dbReference type="SAM" id="MobiDB-lite"/>
    </source>
</evidence>
<dbReference type="AlphaFoldDB" id="A0AAP6ML02"/>
<protein>
    <submittedName>
        <fullName evidence="2">Uncharacterized protein</fullName>
    </submittedName>
</protein>
<keyword evidence="3" id="KW-1185">Reference proteome</keyword>
<reference evidence="2 3" key="1">
    <citation type="submission" date="2023-12" db="EMBL/GenBank/DDBJ databases">
        <title>Whole-genome sequencing of halo(alkali)philic microorganisms from hypersaline lakes.</title>
        <authorList>
            <person name="Sorokin D.Y."/>
            <person name="Merkel A.Y."/>
            <person name="Messina E."/>
            <person name="Yakimov M."/>
        </authorList>
    </citation>
    <scope>NUCLEOTIDE SEQUENCE [LARGE SCALE GENOMIC DNA]</scope>
    <source>
        <strain evidence="2 3">AB-CW1</strain>
    </source>
</reference>
<sequence length="53" mass="6202">MAKKQAQERKRVRFEINARGGVDVHLEQILTGKKTKEQAKAAKDYFERRREAS</sequence>
<proteinExistence type="predicted"/>
<dbReference type="EMBL" id="JAYGII010000005">
    <property type="protein sequence ID" value="MEA5445035.1"/>
    <property type="molecule type" value="Genomic_DNA"/>
</dbReference>
<evidence type="ECO:0000313" key="3">
    <source>
        <dbReference type="Proteomes" id="UP001302316"/>
    </source>
</evidence>
<organism evidence="2 3">
    <name type="scientific">Natronospira elongata</name>
    <dbReference type="NCBI Taxonomy" id="3110268"/>
    <lineage>
        <taxon>Bacteria</taxon>
        <taxon>Pseudomonadati</taxon>
        <taxon>Pseudomonadota</taxon>
        <taxon>Gammaproteobacteria</taxon>
        <taxon>Natronospirales</taxon>
        <taxon>Natronospiraceae</taxon>
        <taxon>Natronospira</taxon>
    </lineage>
</organism>
<evidence type="ECO:0000313" key="2">
    <source>
        <dbReference type="EMBL" id="MEA5445035.1"/>
    </source>
</evidence>
<accession>A0AAP6ML02</accession>
<comment type="caution">
    <text evidence="2">The sequence shown here is derived from an EMBL/GenBank/DDBJ whole genome shotgun (WGS) entry which is preliminary data.</text>
</comment>
<gene>
    <name evidence="2" type="ORF">VCB98_04280</name>
</gene>